<dbReference type="SMART" id="SM00448">
    <property type="entry name" value="REC"/>
    <property type="match status" value="2"/>
</dbReference>
<evidence type="ECO:0000256" key="2">
    <source>
        <dbReference type="ARBA" id="ARBA00012438"/>
    </source>
</evidence>
<dbReference type="SUPFAM" id="SSF55874">
    <property type="entry name" value="ATPase domain of HSP90 chaperone/DNA topoisomerase II/histidine kinase"/>
    <property type="match status" value="1"/>
</dbReference>
<dbReference type="CDD" id="cd12914">
    <property type="entry name" value="PDC1_DGC_like"/>
    <property type="match status" value="1"/>
</dbReference>
<dbReference type="CDD" id="cd17546">
    <property type="entry name" value="REC_hyHK_CKI1_RcsC-like"/>
    <property type="match status" value="1"/>
</dbReference>
<keyword evidence="5" id="KW-0902">Two-component regulatory system</keyword>
<dbReference type="InterPro" id="IPR054327">
    <property type="entry name" value="His-kinase-like_sensor"/>
</dbReference>
<keyword evidence="6" id="KW-0843">Virulence</keyword>
<keyword evidence="4" id="KW-0732">Signal</keyword>
<evidence type="ECO:0000256" key="4">
    <source>
        <dbReference type="ARBA" id="ARBA00022729"/>
    </source>
</evidence>
<keyword evidence="3 9" id="KW-0597">Phosphoprotein</keyword>
<reference evidence="12 13" key="1">
    <citation type="submission" date="2020-04" db="EMBL/GenBank/DDBJ databases">
        <title>Azohydromonas sp. isolated from soil.</title>
        <authorList>
            <person name="Dahal R.H."/>
        </authorList>
    </citation>
    <scope>NUCLEOTIDE SEQUENCE [LARGE SCALE GENOMIC DNA]</scope>
    <source>
        <strain evidence="12 13">G-1-1-14</strain>
    </source>
</reference>
<proteinExistence type="predicted"/>
<dbReference type="AlphaFoldDB" id="A0A848FFY8"/>
<dbReference type="SUPFAM" id="SSF52172">
    <property type="entry name" value="CheY-like"/>
    <property type="match status" value="2"/>
</dbReference>
<dbReference type="InterPro" id="IPR003661">
    <property type="entry name" value="HisK_dim/P_dom"/>
</dbReference>
<dbReference type="GO" id="GO:0000155">
    <property type="term" value="F:phosphorelay sensor kinase activity"/>
    <property type="evidence" value="ECO:0007669"/>
    <property type="project" value="InterPro"/>
</dbReference>
<feature type="domain" description="Histidine kinase" evidence="10">
    <location>
        <begin position="347"/>
        <end position="568"/>
    </location>
</feature>
<dbReference type="EMBL" id="JABBFW010000016">
    <property type="protein sequence ID" value="NML17229.1"/>
    <property type="molecule type" value="Genomic_DNA"/>
</dbReference>
<dbReference type="Gene3D" id="1.20.120.160">
    <property type="entry name" value="HPT domain"/>
    <property type="match status" value="1"/>
</dbReference>
<dbReference type="InterPro" id="IPR036890">
    <property type="entry name" value="HATPase_C_sf"/>
</dbReference>
<evidence type="ECO:0000256" key="1">
    <source>
        <dbReference type="ARBA" id="ARBA00000085"/>
    </source>
</evidence>
<dbReference type="GO" id="GO:0005524">
    <property type="term" value="F:ATP binding"/>
    <property type="evidence" value="ECO:0007669"/>
    <property type="project" value="UniProtKB-KW"/>
</dbReference>
<dbReference type="Gene3D" id="1.10.287.130">
    <property type="match status" value="1"/>
</dbReference>
<dbReference type="EC" id="2.7.13.3" evidence="2"/>
<feature type="domain" description="Response regulatory" evidence="11">
    <location>
        <begin position="734"/>
        <end position="852"/>
    </location>
</feature>
<comment type="caution">
    <text evidence="12">The sequence shown here is derived from an EMBL/GenBank/DDBJ whole genome shotgun (WGS) entry which is preliminary data.</text>
</comment>
<dbReference type="InterPro" id="IPR036641">
    <property type="entry name" value="HPT_dom_sf"/>
</dbReference>
<feature type="modified residue" description="4-aspartylphosphate" evidence="9">
    <location>
        <position position="632"/>
    </location>
</feature>
<feature type="domain" description="Response regulatory" evidence="11">
    <location>
        <begin position="583"/>
        <end position="704"/>
    </location>
</feature>
<dbReference type="SMART" id="SM00387">
    <property type="entry name" value="HATPase_c"/>
    <property type="match status" value="1"/>
</dbReference>
<organism evidence="12 13">
    <name type="scientific">Azohydromonas caseinilytica</name>
    <dbReference type="NCBI Taxonomy" id="2728836"/>
    <lineage>
        <taxon>Bacteria</taxon>
        <taxon>Pseudomonadati</taxon>
        <taxon>Pseudomonadota</taxon>
        <taxon>Betaproteobacteria</taxon>
        <taxon>Burkholderiales</taxon>
        <taxon>Sphaerotilaceae</taxon>
        <taxon>Azohydromonas</taxon>
    </lineage>
</organism>
<dbReference type="Pfam" id="PF00072">
    <property type="entry name" value="Response_reg"/>
    <property type="match status" value="1"/>
</dbReference>
<dbReference type="Pfam" id="PF00512">
    <property type="entry name" value="HisKA"/>
    <property type="match status" value="1"/>
</dbReference>
<accession>A0A848FFY8</accession>
<dbReference type="InterPro" id="IPR003594">
    <property type="entry name" value="HATPase_dom"/>
</dbReference>
<comment type="catalytic activity">
    <reaction evidence="1">
        <text>ATP + protein L-histidine = ADP + protein N-phospho-L-histidine.</text>
        <dbReference type="EC" id="2.7.13.3"/>
    </reaction>
</comment>
<name>A0A848FFY8_9BURK</name>
<dbReference type="SUPFAM" id="SSF47384">
    <property type="entry name" value="Homodimeric domain of signal transducing histidine kinase"/>
    <property type="match status" value="1"/>
</dbReference>
<dbReference type="PRINTS" id="PR00344">
    <property type="entry name" value="BCTRLSENSOR"/>
</dbReference>
<dbReference type="CDD" id="cd12915">
    <property type="entry name" value="PDC2_DGC_like"/>
    <property type="match status" value="1"/>
</dbReference>
<dbReference type="Pfam" id="PF22588">
    <property type="entry name" value="dCache_1_like"/>
    <property type="match status" value="1"/>
</dbReference>
<dbReference type="SUPFAM" id="SSF47226">
    <property type="entry name" value="Histidine-containing phosphotransfer domain, HPT domain"/>
    <property type="match status" value="1"/>
</dbReference>
<dbReference type="PANTHER" id="PTHR45339:SF5">
    <property type="entry name" value="HISTIDINE KINASE"/>
    <property type="match status" value="1"/>
</dbReference>
<feature type="modified residue" description="4-aspartylphosphate" evidence="9">
    <location>
        <position position="785"/>
    </location>
</feature>
<evidence type="ECO:0000256" key="3">
    <source>
        <dbReference type="ARBA" id="ARBA00022553"/>
    </source>
</evidence>
<sequence length="1011" mass="107184">MLTIVVLVGLLVAMALWHDKQQYRARALVATQNLAELLERQLSAVFDRTDVVLRSVAAHYTAQAAQGPVNTERFEQFLADQQALLPELASLRVTGADGIVRFGEAVTRRTPLSLAEREQFQLARHHDAAAPVVFGPVYARASQQWVIVLARRLAGPDGSFAGVVYASLPTTAFSKTMSIALGPRGAATLRSTDLSLVHREPPSRDAVGTRNISPQALNGLQADPEAGTYLTTTPVDDVERSVAYRRLQKYPFYAFVGLATADYLSDWQGNALTISGLGLLVVLTTGVATALIQRAVRRQRLATAERERAGMAVQALLEERTRLNAELALRVREAEAANQAKGRFLANMSHEIRTPMHAVLGLAYLLEKTELPGEARELVRKVHHAGRSLLAIINDILDYSKVEAGRLELEETPLRLGELFDGLATVMSTTAGAKDIELVIHPPPPGLDGLRGDALRLEQILVNLVGNAIKFTERGQVEVQVDVEAEDAPRVMLRFTVRDTGIGLTPAQQEAVFAPFTQADASTTRRYGGTGLGLAICRRLVNLMGGCMGVSSQSGAGSEFWFTVALARDAAAAPPPAADAGLHLLLAAGHPATREALLRGAALLGWSARALRHDLPAEQVLAGTRADVVLLDAQCPDMDLVAAARVLRRRGTAPAPVVVALTRASAVSTTRQLLHAGGAGALADAVLTKPVTPAMLQAAVRRARQRPGAAAATTAKAKTKATVPAAGAPLQGLRLLVVDDSDINREVAQRIFSREGAQVALAEDGPHALQWLQAHADAVDLVLMDVQMPGMDGYETLRQIRSHAALARLPVVALTAGAMPDERDAATVAGMDGFIPKPFDIPASLALIRRLARRTEEPGTDADAACGADDVPGDTAIATSAPAVVRTTGAASPAAADAQSADAIVDWPGVSVRQGLAAWGDLGLYRHCLRLFAQEYADSAHAMATADPTAAGALAHKLKGAAASLALTEVQARADAVERRCGTPEMRVCIGALQVALEEALGSIRRYAAEE</sequence>
<dbReference type="InterPro" id="IPR036097">
    <property type="entry name" value="HisK_dim/P_sf"/>
</dbReference>
<evidence type="ECO:0000313" key="13">
    <source>
        <dbReference type="Proteomes" id="UP000574067"/>
    </source>
</evidence>
<dbReference type="Pfam" id="PF02518">
    <property type="entry name" value="HATPase_c"/>
    <property type="match status" value="1"/>
</dbReference>
<gene>
    <name evidence="12" type="ORF">HHL10_19835</name>
</gene>
<dbReference type="Gene3D" id="3.30.450.20">
    <property type="entry name" value="PAS domain"/>
    <property type="match status" value="2"/>
</dbReference>
<dbReference type="FunFam" id="3.30.565.10:FF:000010">
    <property type="entry name" value="Sensor histidine kinase RcsC"/>
    <property type="match status" value="1"/>
</dbReference>
<keyword evidence="13" id="KW-1185">Reference proteome</keyword>
<comment type="function">
    <text evidence="7">Member of the two-component regulatory system BvgS/BvgA. Phosphorylates BvgA via a four-step phosphorelay in response to environmental signals.</text>
</comment>
<dbReference type="Proteomes" id="UP000574067">
    <property type="component" value="Unassembled WGS sequence"/>
</dbReference>
<dbReference type="CDD" id="cd00082">
    <property type="entry name" value="HisKA"/>
    <property type="match status" value="1"/>
</dbReference>
<dbReference type="CDD" id="cd16922">
    <property type="entry name" value="HATPase_EvgS-ArcB-TorS-like"/>
    <property type="match status" value="1"/>
</dbReference>
<evidence type="ECO:0000259" key="10">
    <source>
        <dbReference type="PROSITE" id="PS50109"/>
    </source>
</evidence>
<dbReference type="SMART" id="SM00388">
    <property type="entry name" value="HisKA"/>
    <property type="match status" value="1"/>
</dbReference>
<evidence type="ECO:0000313" key="12">
    <source>
        <dbReference type="EMBL" id="NML17229.1"/>
    </source>
</evidence>
<dbReference type="InterPro" id="IPR008207">
    <property type="entry name" value="Sig_transdc_His_kin_Hpt_dom"/>
</dbReference>
<dbReference type="InterPro" id="IPR011006">
    <property type="entry name" value="CheY-like_superfamily"/>
</dbReference>
<dbReference type="PANTHER" id="PTHR45339">
    <property type="entry name" value="HYBRID SIGNAL TRANSDUCTION HISTIDINE KINASE J"/>
    <property type="match status" value="1"/>
</dbReference>
<dbReference type="PROSITE" id="PS50110">
    <property type="entry name" value="RESPONSE_REGULATORY"/>
    <property type="match status" value="2"/>
</dbReference>
<dbReference type="PROSITE" id="PS50109">
    <property type="entry name" value="HIS_KIN"/>
    <property type="match status" value="1"/>
</dbReference>
<dbReference type="InterPro" id="IPR004358">
    <property type="entry name" value="Sig_transdc_His_kin-like_C"/>
</dbReference>
<dbReference type="Pfam" id="PF01627">
    <property type="entry name" value="Hpt"/>
    <property type="match status" value="1"/>
</dbReference>
<dbReference type="Gene3D" id="3.30.565.10">
    <property type="entry name" value="Histidine kinase-like ATPase, C-terminal domain"/>
    <property type="match status" value="1"/>
</dbReference>
<dbReference type="InterPro" id="IPR005467">
    <property type="entry name" value="His_kinase_dom"/>
</dbReference>
<evidence type="ECO:0000259" key="11">
    <source>
        <dbReference type="PROSITE" id="PS50110"/>
    </source>
</evidence>
<dbReference type="GO" id="GO:0005886">
    <property type="term" value="C:plasma membrane"/>
    <property type="evidence" value="ECO:0007669"/>
    <property type="project" value="UniProtKB-SubCell"/>
</dbReference>
<evidence type="ECO:0000256" key="9">
    <source>
        <dbReference type="PROSITE-ProRule" id="PRU00169"/>
    </source>
</evidence>
<evidence type="ECO:0000256" key="6">
    <source>
        <dbReference type="ARBA" id="ARBA00023026"/>
    </source>
</evidence>
<dbReference type="Gene3D" id="3.40.50.2300">
    <property type="match status" value="2"/>
</dbReference>
<dbReference type="InterPro" id="IPR001789">
    <property type="entry name" value="Sig_transdc_resp-reg_receiver"/>
</dbReference>
<dbReference type="RefSeq" id="WP_169162136.1">
    <property type="nucleotide sequence ID" value="NZ_JABBFW010000016.1"/>
</dbReference>
<evidence type="ECO:0000256" key="5">
    <source>
        <dbReference type="ARBA" id="ARBA00023012"/>
    </source>
</evidence>
<evidence type="ECO:0000256" key="7">
    <source>
        <dbReference type="ARBA" id="ARBA00058004"/>
    </source>
</evidence>
<evidence type="ECO:0000256" key="8">
    <source>
        <dbReference type="ARBA" id="ARBA00070152"/>
    </source>
</evidence>
<protein>
    <recommendedName>
        <fullName evidence="8">Virulence sensor protein BvgS</fullName>
        <ecNumber evidence="2">2.7.13.3</ecNumber>
    </recommendedName>
</protein>